<evidence type="ECO:0000256" key="5">
    <source>
        <dbReference type="SAM" id="MobiDB-lite"/>
    </source>
</evidence>
<dbReference type="GO" id="GO:0050897">
    <property type="term" value="F:cobalt ion binding"/>
    <property type="evidence" value="ECO:0007669"/>
    <property type="project" value="TreeGrafter"/>
</dbReference>
<accession>A0A5N7DN13</accession>
<evidence type="ECO:0000313" key="8">
    <source>
        <dbReference type="Proteomes" id="UP000325579"/>
    </source>
</evidence>
<dbReference type="RefSeq" id="XP_031944722.1">
    <property type="nucleotide sequence ID" value="XM_032079460.1"/>
</dbReference>
<feature type="region of interest" description="Disordered" evidence="5">
    <location>
        <begin position="448"/>
        <end position="473"/>
    </location>
</feature>
<dbReference type="OrthoDB" id="5430750at2759"/>
<evidence type="ECO:0000256" key="1">
    <source>
        <dbReference type="ARBA" id="ARBA00004651"/>
    </source>
</evidence>
<feature type="region of interest" description="Disordered" evidence="5">
    <location>
        <begin position="681"/>
        <end position="811"/>
    </location>
</feature>
<feature type="transmembrane region" description="Helical" evidence="6">
    <location>
        <begin position="1025"/>
        <end position="1047"/>
    </location>
</feature>
<dbReference type="GO" id="GO:0005886">
    <property type="term" value="C:plasma membrane"/>
    <property type="evidence" value="ECO:0007669"/>
    <property type="project" value="UniProtKB-SubCell"/>
</dbReference>
<evidence type="ECO:0000256" key="4">
    <source>
        <dbReference type="ARBA" id="ARBA00023136"/>
    </source>
</evidence>
<feature type="transmembrane region" description="Helical" evidence="6">
    <location>
        <begin position="990"/>
        <end position="1013"/>
    </location>
</feature>
<dbReference type="InterPro" id="IPR045863">
    <property type="entry name" value="CorA_TM1_TM2"/>
</dbReference>
<feature type="compositionally biased region" description="Acidic residues" evidence="5">
    <location>
        <begin position="795"/>
        <end position="805"/>
    </location>
</feature>
<evidence type="ECO:0000256" key="2">
    <source>
        <dbReference type="ARBA" id="ARBA00022692"/>
    </source>
</evidence>
<proteinExistence type="predicted"/>
<evidence type="ECO:0000256" key="3">
    <source>
        <dbReference type="ARBA" id="ARBA00022989"/>
    </source>
</evidence>
<organism evidence="7 8">
    <name type="scientific">Aspergillus pseudonomiae</name>
    <dbReference type="NCBI Taxonomy" id="1506151"/>
    <lineage>
        <taxon>Eukaryota</taxon>
        <taxon>Fungi</taxon>
        <taxon>Dikarya</taxon>
        <taxon>Ascomycota</taxon>
        <taxon>Pezizomycotina</taxon>
        <taxon>Eurotiomycetes</taxon>
        <taxon>Eurotiomycetidae</taxon>
        <taxon>Eurotiales</taxon>
        <taxon>Aspergillaceae</taxon>
        <taxon>Aspergillus</taxon>
        <taxon>Aspergillus subgen. Circumdati</taxon>
    </lineage>
</organism>
<reference evidence="7 8" key="1">
    <citation type="submission" date="2019-04" db="EMBL/GenBank/DDBJ databases">
        <authorList>
            <consortium name="DOE Joint Genome Institute"/>
            <person name="Mondo S."/>
            <person name="Kjaerbolling I."/>
            <person name="Vesth T."/>
            <person name="Frisvad J.C."/>
            <person name="Nybo J.L."/>
            <person name="Theobald S."/>
            <person name="Kildgaard S."/>
            <person name="Isbrandt T."/>
            <person name="Kuo A."/>
            <person name="Sato A."/>
            <person name="Lyhne E.K."/>
            <person name="Kogle M.E."/>
            <person name="Wiebenga A."/>
            <person name="Kun R.S."/>
            <person name="Lubbers R.J."/>
            <person name="Makela M.R."/>
            <person name="Barry K."/>
            <person name="Chovatia M."/>
            <person name="Clum A."/>
            <person name="Daum C."/>
            <person name="Haridas S."/>
            <person name="He G."/>
            <person name="LaButti K."/>
            <person name="Lipzen A."/>
            <person name="Riley R."/>
            <person name="Salamov A."/>
            <person name="Simmons B.A."/>
            <person name="Magnuson J.K."/>
            <person name="Henrissat B."/>
            <person name="Mortensen U.H."/>
            <person name="Larsen T.O."/>
            <person name="Devries R.P."/>
            <person name="Grigoriev I.V."/>
            <person name="Machida M."/>
            <person name="Baker S.E."/>
            <person name="Andersen M.R."/>
            <person name="Cantor M.N."/>
            <person name="Hua S.X."/>
        </authorList>
    </citation>
    <scope>NUCLEOTIDE SEQUENCE [LARGE SCALE GENOMIC DNA]</scope>
    <source>
        <strain evidence="7 8">CBS 119388</strain>
    </source>
</reference>
<dbReference type="GeneID" id="43664151"/>
<evidence type="ECO:0000256" key="6">
    <source>
        <dbReference type="SAM" id="Phobius"/>
    </source>
</evidence>
<dbReference type="GO" id="GO:0000287">
    <property type="term" value="F:magnesium ion binding"/>
    <property type="evidence" value="ECO:0007669"/>
    <property type="project" value="TreeGrafter"/>
</dbReference>
<dbReference type="AlphaFoldDB" id="A0A5N7DN13"/>
<dbReference type="Gene3D" id="1.20.58.340">
    <property type="entry name" value="Magnesium transport protein CorA, transmembrane region"/>
    <property type="match status" value="1"/>
</dbReference>
<dbReference type="GO" id="GO:0015087">
    <property type="term" value="F:cobalt ion transmembrane transporter activity"/>
    <property type="evidence" value="ECO:0007669"/>
    <property type="project" value="TreeGrafter"/>
</dbReference>
<dbReference type="GO" id="GO:0015095">
    <property type="term" value="F:magnesium ion transmembrane transporter activity"/>
    <property type="evidence" value="ECO:0007669"/>
    <property type="project" value="TreeGrafter"/>
</dbReference>
<feature type="region of interest" description="Disordered" evidence="5">
    <location>
        <begin position="386"/>
        <end position="413"/>
    </location>
</feature>
<keyword evidence="2 6" id="KW-0812">Transmembrane</keyword>
<feature type="compositionally biased region" description="Basic and acidic residues" evidence="5">
    <location>
        <begin position="686"/>
        <end position="700"/>
    </location>
</feature>
<name>A0A5N7DN13_9EURO</name>
<keyword evidence="4 6" id="KW-0472">Membrane</keyword>
<dbReference type="PANTHER" id="PTHR46494:SF1">
    <property type="entry name" value="CORA FAMILY METAL ION TRANSPORTER (EUROFUNG)"/>
    <property type="match status" value="1"/>
</dbReference>
<dbReference type="PANTHER" id="PTHR46494">
    <property type="entry name" value="CORA FAMILY METAL ION TRANSPORTER (EUROFUNG)"/>
    <property type="match status" value="1"/>
</dbReference>
<dbReference type="Pfam" id="PF01544">
    <property type="entry name" value="CorA"/>
    <property type="match status" value="1"/>
</dbReference>
<dbReference type="SUPFAM" id="SSF144083">
    <property type="entry name" value="Magnesium transport protein CorA, transmembrane region"/>
    <property type="match status" value="1"/>
</dbReference>
<evidence type="ECO:0008006" key="9">
    <source>
        <dbReference type="Google" id="ProtNLM"/>
    </source>
</evidence>
<keyword evidence="3 6" id="KW-1133">Transmembrane helix</keyword>
<gene>
    <name evidence="7" type="ORF">BDV37DRAFT_17899</name>
</gene>
<dbReference type="Proteomes" id="UP000325579">
    <property type="component" value="Unassembled WGS sequence"/>
</dbReference>
<evidence type="ECO:0000313" key="7">
    <source>
        <dbReference type="EMBL" id="KAE8407403.1"/>
    </source>
</evidence>
<dbReference type="InterPro" id="IPR002523">
    <property type="entry name" value="MgTranspt_CorA/ZnTranspt_ZntB"/>
</dbReference>
<comment type="subcellular location">
    <subcellularLocation>
        <location evidence="1">Cell membrane</location>
        <topology evidence="1">Multi-pass membrane protein</topology>
    </subcellularLocation>
</comment>
<feature type="compositionally biased region" description="Basic and acidic residues" evidence="5">
    <location>
        <begin position="386"/>
        <end position="399"/>
    </location>
</feature>
<dbReference type="EMBL" id="ML736748">
    <property type="protein sequence ID" value="KAE8407403.1"/>
    <property type="molecule type" value="Genomic_DNA"/>
</dbReference>
<feature type="compositionally biased region" description="Polar residues" evidence="5">
    <location>
        <begin position="738"/>
        <end position="747"/>
    </location>
</feature>
<protein>
    <recommendedName>
        <fullName evidence="9">Cora-like Mg2+ transporter protein-domain-containing protein</fullName>
    </recommendedName>
</protein>
<keyword evidence="8" id="KW-1185">Reference proteome</keyword>
<feature type="compositionally biased region" description="Polar residues" evidence="5">
    <location>
        <begin position="761"/>
        <end position="790"/>
    </location>
</feature>
<sequence>MRIPIAWSRIPVGGGKDTLFLATDETSQMRSPGPGSRTLHWIHIQHCKGIEFDTFKSTALDGIDLPLNAKNMIETWISDIYSLEAQRIFGGKALDSCFQKQRLSSLSGQSLVCVFFALPYLLLSENCQSVADKNANTDLHPIRGLVQSAYRTDSSFAREKSQAVRKVLDLEGNTLVYVPQLWGLIIGDYYLVTCAPSQLHTHRQSSILPLPLEEFPPAIRLVHEDDSIFYINLTECPTWFDFLIRIHHIYSCWLKKHIDAEKCRFCDAETGEVLTADSWPSVLYKARACGTCITVIVVLYTQLIVSPGPNRENEAYFIEPDTDTRTWVRVSKRFMDVETLEAFNLPWAEDTKDSTMLIIQTYVDVDFTEVLFEHTRRSRRMRLEDEVRELPENDPEDGKSVNQSGPAWHWPGCYEKDPADELRRAEGEILWTPKSSWLDGLFSEIDNYESPGSAHDPSGASIKSPRLSTDSRAQTTIPPYLSWPLASEMSALSRSQGQKAVTRVPESQKTHNSKRVSPSLPVKFLYAVLQKEEAFAKLPRAKKEDLVELQMSFFGGVPAASYHPEIALCSSLCDLVDHFLPDGTESLLKDKIHGGVHTILKECFMSSQETKLIRLPLLKDFADWSSNMLKFSSEVRAGIQTDMSRLPLLTAHVEYLKELCRVVSQLCCSIQQALSAESNYMGTRPETSHPEPDILHKASDLDVPTESTPKAEDGDPDFSPPPEASITGISKIEDRQISRSTPRQSKGTDGAWGSDNPVPSRGTSSRAASVQSDRSIGNTRTPQRRTTGSQKWAGDDTENDTEPEEERNPWVYGSQTIKKAEDLLIESKYSIICTLTETNPLDIDEYFAVGPSRIASSILEHICFGLSDLEGAGSFRLEEVYRQYSSQLRIKVRDKPTRTLLDDLDLLEEELETILTIMGKQKALLEKFTSFVDDPVSNSKRGPKDAMQNCIRELDDKAALYSEMGIGIEKLRRRVVRQVDLQQDNNSKAILVFTIVTVVFLPMSFMTSYLGMNTSDIRNTDRDQWLFWAIAAPLTLFIVGVCMAVAYEGERIRDVIVQSLVKSRRETRRSREDM</sequence>